<protein>
    <submittedName>
        <fullName evidence="2">Uncharacterized protein</fullName>
    </submittedName>
</protein>
<evidence type="ECO:0000313" key="2">
    <source>
        <dbReference type="EMBL" id="QJR09412.1"/>
    </source>
</evidence>
<sequence length="175" mass="18603">MSLRAPKAAVATLMIASILAAPTAVLADTPQSLSAKIGGKPFESDDDGILYLMPTKSTLNLMAATKGASAYPPPKTPIDRLAIMCKNFDAKPVKYAAKDFGGHGCEVKFVQGVSKTPMGEPQAEYRIAPGNNVLEITSVKGKVIEGKFAFELVEVKTKAKLSITDGTFKAEDRQK</sequence>
<dbReference type="KEGG" id="uru:DSM104443_00456"/>
<keyword evidence="1" id="KW-0732">Signal</keyword>
<feature type="signal peptide" evidence="1">
    <location>
        <begin position="1"/>
        <end position="27"/>
    </location>
</feature>
<evidence type="ECO:0000313" key="3">
    <source>
        <dbReference type="Proteomes" id="UP000501534"/>
    </source>
</evidence>
<proteinExistence type="predicted"/>
<gene>
    <name evidence="2" type="ORF">DSM104443_00456</name>
</gene>
<reference evidence="2 3" key="1">
    <citation type="submission" date="2020-04" db="EMBL/GenBank/DDBJ databases">
        <title>Usitatibacter rugosus gen. nov., sp. nov. and Usitatibacter palustris sp. nov., novel members of Usitatibacteraceae fam. nov. within the order Nitrosomonadales isolated from soil.</title>
        <authorList>
            <person name="Huber K.J."/>
            <person name="Neumann-Schaal M."/>
            <person name="Geppert A."/>
            <person name="Luckner M."/>
            <person name="Wanner G."/>
            <person name="Overmann J."/>
        </authorList>
    </citation>
    <scope>NUCLEOTIDE SEQUENCE [LARGE SCALE GENOMIC DNA]</scope>
    <source>
        <strain evidence="2 3">0125_3</strain>
    </source>
</reference>
<accession>A0A6M4GQJ9</accession>
<organism evidence="2 3">
    <name type="scientific">Usitatibacter rugosus</name>
    <dbReference type="NCBI Taxonomy" id="2732067"/>
    <lineage>
        <taxon>Bacteria</taxon>
        <taxon>Pseudomonadati</taxon>
        <taxon>Pseudomonadota</taxon>
        <taxon>Betaproteobacteria</taxon>
        <taxon>Nitrosomonadales</taxon>
        <taxon>Usitatibacteraceae</taxon>
        <taxon>Usitatibacter</taxon>
    </lineage>
</organism>
<keyword evidence="3" id="KW-1185">Reference proteome</keyword>
<name>A0A6M4GQJ9_9PROT</name>
<dbReference type="Proteomes" id="UP000501534">
    <property type="component" value="Chromosome"/>
</dbReference>
<feature type="chain" id="PRO_5026824513" evidence="1">
    <location>
        <begin position="28"/>
        <end position="175"/>
    </location>
</feature>
<dbReference type="AlphaFoldDB" id="A0A6M4GQJ9"/>
<dbReference type="EMBL" id="CP053069">
    <property type="protein sequence ID" value="QJR09412.1"/>
    <property type="molecule type" value="Genomic_DNA"/>
</dbReference>
<evidence type="ECO:0000256" key="1">
    <source>
        <dbReference type="SAM" id="SignalP"/>
    </source>
</evidence>